<evidence type="ECO:0000313" key="21">
    <source>
        <dbReference type="Proteomes" id="UP000243406"/>
    </source>
</evidence>
<dbReference type="NCBIfam" id="TIGR00317">
    <property type="entry name" value="cobS"/>
    <property type="match status" value="1"/>
</dbReference>
<evidence type="ECO:0000256" key="6">
    <source>
        <dbReference type="ARBA" id="ARBA00015850"/>
    </source>
</evidence>
<evidence type="ECO:0000256" key="9">
    <source>
        <dbReference type="ARBA" id="ARBA00022679"/>
    </source>
</evidence>
<dbReference type="UniPathway" id="UPA00148">
    <property type="reaction ID" value="UER00238"/>
</dbReference>
<evidence type="ECO:0000256" key="1">
    <source>
        <dbReference type="ARBA" id="ARBA00001946"/>
    </source>
</evidence>
<comment type="subcellular location">
    <subcellularLocation>
        <location evidence="2 19">Cell membrane</location>
        <topology evidence="2 19">Multi-pass membrane protein</topology>
    </subcellularLocation>
</comment>
<dbReference type="GO" id="GO:0008818">
    <property type="term" value="F:cobalamin 5'-phosphate synthase activity"/>
    <property type="evidence" value="ECO:0007669"/>
    <property type="project" value="UniProtKB-UniRule"/>
</dbReference>
<feature type="transmembrane region" description="Helical" evidence="19">
    <location>
        <begin position="131"/>
        <end position="152"/>
    </location>
</feature>
<evidence type="ECO:0000256" key="7">
    <source>
        <dbReference type="ARBA" id="ARBA00022475"/>
    </source>
</evidence>
<name>A0A1T5C3U5_9FIRM</name>
<evidence type="ECO:0000256" key="15">
    <source>
        <dbReference type="ARBA" id="ARBA00032605"/>
    </source>
</evidence>
<feature type="transmembrane region" description="Helical" evidence="19">
    <location>
        <begin position="173"/>
        <end position="192"/>
    </location>
</feature>
<comment type="catalytic activity">
    <reaction evidence="17 19">
        <text>alpha-ribazole + adenosylcob(III)inamide-GDP = adenosylcob(III)alamin + GMP + H(+)</text>
        <dbReference type="Rhea" id="RHEA:16049"/>
        <dbReference type="ChEBI" id="CHEBI:10329"/>
        <dbReference type="ChEBI" id="CHEBI:15378"/>
        <dbReference type="ChEBI" id="CHEBI:18408"/>
        <dbReference type="ChEBI" id="CHEBI:58115"/>
        <dbReference type="ChEBI" id="CHEBI:60487"/>
        <dbReference type="EC" id="2.7.8.26"/>
    </reaction>
</comment>
<dbReference type="Proteomes" id="UP000243406">
    <property type="component" value="Unassembled WGS sequence"/>
</dbReference>
<keyword evidence="7 19" id="KW-1003">Cell membrane</keyword>
<feature type="transmembrane region" description="Helical" evidence="19">
    <location>
        <begin position="30"/>
        <end position="50"/>
    </location>
</feature>
<evidence type="ECO:0000256" key="4">
    <source>
        <dbReference type="ARBA" id="ARBA00010561"/>
    </source>
</evidence>
<feature type="transmembrane region" description="Helical" evidence="19">
    <location>
        <begin position="198"/>
        <end position="217"/>
    </location>
</feature>
<evidence type="ECO:0000256" key="16">
    <source>
        <dbReference type="ARBA" id="ARBA00032853"/>
    </source>
</evidence>
<dbReference type="EC" id="2.7.8.26" evidence="5 19"/>
<gene>
    <name evidence="19" type="primary">cobS</name>
    <name evidence="20" type="ORF">SAMN02745120_1997</name>
</gene>
<evidence type="ECO:0000256" key="5">
    <source>
        <dbReference type="ARBA" id="ARBA00013200"/>
    </source>
</evidence>
<comment type="catalytic activity">
    <reaction evidence="18 19">
        <text>alpha-ribazole 5'-phosphate + adenosylcob(III)inamide-GDP = adenosylcob(III)alamin 5'-phosphate + GMP + H(+)</text>
        <dbReference type="Rhea" id="RHEA:23560"/>
        <dbReference type="ChEBI" id="CHEBI:15378"/>
        <dbReference type="ChEBI" id="CHEBI:57918"/>
        <dbReference type="ChEBI" id="CHEBI:58115"/>
        <dbReference type="ChEBI" id="CHEBI:60487"/>
        <dbReference type="ChEBI" id="CHEBI:60493"/>
        <dbReference type="EC" id="2.7.8.26"/>
    </reaction>
</comment>
<keyword evidence="13 19" id="KW-0472">Membrane</keyword>
<feature type="transmembrane region" description="Helical" evidence="19">
    <location>
        <begin position="105"/>
        <end position="125"/>
    </location>
</feature>
<dbReference type="AlphaFoldDB" id="A0A1T5C3U5"/>
<dbReference type="GO" id="GO:0051073">
    <property type="term" value="F:adenosylcobinamide-GDP ribazoletransferase activity"/>
    <property type="evidence" value="ECO:0007669"/>
    <property type="project" value="UniProtKB-UniRule"/>
</dbReference>
<keyword evidence="9 19" id="KW-0808">Transferase</keyword>
<keyword evidence="12 19" id="KW-1133">Transmembrane helix</keyword>
<dbReference type="GO" id="GO:0005886">
    <property type="term" value="C:plasma membrane"/>
    <property type="evidence" value="ECO:0007669"/>
    <property type="project" value="UniProtKB-SubCell"/>
</dbReference>
<evidence type="ECO:0000256" key="12">
    <source>
        <dbReference type="ARBA" id="ARBA00022989"/>
    </source>
</evidence>
<dbReference type="PANTHER" id="PTHR34148">
    <property type="entry name" value="ADENOSYLCOBINAMIDE-GDP RIBAZOLETRANSFERASE"/>
    <property type="match status" value="1"/>
</dbReference>
<evidence type="ECO:0000256" key="17">
    <source>
        <dbReference type="ARBA" id="ARBA00048623"/>
    </source>
</evidence>
<comment type="cofactor">
    <cofactor evidence="1 19">
        <name>Mg(2+)</name>
        <dbReference type="ChEBI" id="CHEBI:18420"/>
    </cofactor>
</comment>
<protein>
    <recommendedName>
        <fullName evidence="6 19">Adenosylcobinamide-GDP ribazoletransferase</fullName>
        <ecNumber evidence="5 19">2.7.8.26</ecNumber>
    </recommendedName>
    <alternativeName>
        <fullName evidence="16 19">Cobalamin synthase</fullName>
    </alternativeName>
    <alternativeName>
        <fullName evidence="15 19">Cobalamin-5'-phosphate synthase</fullName>
    </alternativeName>
</protein>
<evidence type="ECO:0000256" key="14">
    <source>
        <dbReference type="ARBA" id="ARBA00025228"/>
    </source>
</evidence>
<dbReference type="HAMAP" id="MF_00719">
    <property type="entry name" value="CobS"/>
    <property type="match status" value="1"/>
</dbReference>
<accession>A0A1T5C3U5</accession>
<keyword evidence="11 19" id="KW-0460">Magnesium</keyword>
<evidence type="ECO:0000256" key="10">
    <source>
        <dbReference type="ARBA" id="ARBA00022692"/>
    </source>
</evidence>
<evidence type="ECO:0000256" key="8">
    <source>
        <dbReference type="ARBA" id="ARBA00022573"/>
    </source>
</evidence>
<organism evidence="20 21">
    <name type="scientific">Acetoanaerobium noterae</name>
    <dbReference type="NCBI Taxonomy" id="745369"/>
    <lineage>
        <taxon>Bacteria</taxon>
        <taxon>Bacillati</taxon>
        <taxon>Bacillota</taxon>
        <taxon>Clostridia</taxon>
        <taxon>Peptostreptococcales</taxon>
        <taxon>Filifactoraceae</taxon>
        <taxon>Acetoanaerobium</taxon>
    </lineage>
</organism>
<dbReference type="InterPro" id="IPR003805">
    <property type="entry name" value="CobS"/>
</dbReference>
<evidence type="ECO:0000256" key="11">
    <source>
        <dbReference type="ARBA" id="ARBA00022842"/>
    </source>
</evidence>
<proteinExistence type="inferred from homology"/>
<keyword evidence="8 19" id="KW-0169">Cobalamin biosynthesis</keyword>
<dbReference type="OrthoDB" id="9794626at2"/>
<evidence type="ECO:0000313" key="20">
    <source>
        <dbReference type="EMBL" id="SKB54272.1"/>
    </source>
</evidence>
<evidence type="ECO:0000256" key="19">
    <source>
        <dbReference type="HAMAP-Rule" id="MF_00719"/>
    </source>
</evidence>
<keyword evidence="10 19" id="KW-0812">Transmembrane</keyword>
<keyword evidence="21" id="KW-1185">Reference proteome</keyword>
<sequence length="258" mass="28523">MERFITLLSFLTRIPVKTSGKLDEEFHKSAKYFSLVGIVLGIFYLIFGLATSKIFGAHIGALVFISTNIILTGGLHLDGLGDTFDGLYSYRDKDRILEIMKDSRLGTNALLAILILILFKIALADKFISQGYYYGLFFMPIMGKMASVLACYKGKTAKKNGMGNAFIGKVSAIDFYIALGIGILAMVLPSIIIKDYSIAIINVTVVIIVIILTLGYMNHVYKIIDGLTGDILGAICELSEVVYLFMYYLGVTLWQLFI</sequence>
<feature type="transmembrane region" description="Helical" evidence="19">
    <location>
        <begin position="238"/>
        <end position="257"/>
    </location>
</feature>
<dbReference type="GO" id="GO:0009236">
    <property type="term" value="P:cobalamin biosynthetic process"/>
    <property type="evidence" value="ECO:0007669"/>
    <property type="project" value="UniProtKB-UniRule"/>
</dbReference>
<reference evidence="21" key="1">
    <citation type="submission" date="2017-02" db="EMBL/GenBank/DDBJ databases">
        <authorList>
            <person name="Varghese N."/>
            <person name="Submissions S."/>
        </authorList>
    </citation>
    <scope>NUCLEOTIDE SEQUENCE [LARGE SCALE GENOMIC DNA]</scope>
    <source>
        <strain evidence="21">ATCC 35199</strain>
    </source>
</reference>
<dbReference type="PANTHER" id="PTHR34148:SF1">
    <property type="entry name" value="ADENOSYLCOBINAMIDE-GDP RIBAZOLETRANSFERASE"/>
    <property type="match status" value="1"/>
</dbReference>
<evidence type="ECO:0000256" key="13">
    <source>
        <dbReference type="ARBA" id="ARBA00023136"/>
    </source>
</evidence>
<evidence type="ECO:0000256" key="3">
    <source>
        <dbReference type="ARBA" id="ARBA00004663"/>
    </source>
</evidence>
<evidence type="ECO:0000256" key="2">
    <source>
        <dbReference type="ARBA" id="ARBA00004651"/>
    </source>
</evidence>
<comment type="pathway">
    <text evidence="3 19">Cofactor biosynthesis; adenosylcobalamin biosynthesis; adenosylcobalamin from cob(II)yrinate a,c-diamide: step 7/7.</text>
</comment>
<dbReference type="EMBL" id="FUYN01000004">
    <property type="protein sequence ID" value="SKB54272.1"/>
    <property type="molecule type" value="Genomic_DNA"/>
</dbReference>
<dbReference type="Pfam" id="PF02654">
    <property type="entry name" value="CobS"/>
    <property type="match status" value="1"/>
</dbReference>
<evidence type="ECO:0000256" key="18">
    <source>
        <dbReference type="ARBA" id="ARBA00049504"/>
    </source>
</evidence>
<dbReference type="RefSeq" id="WP_079589802.1">
    <property type="nucleotide sequence ID" value="NZ_FUYN01000004.1"/>
</dbReference>
<comment type="similarity">
    <text evidence="4 19">Belongs to the CobS family.</text>
</comment>
<comment type="function">
    <text evidence="14 19">Joins adenosylcobinamide-GDP and alpha-ribazole to generate adenosylcobalamin (Ado-cobalamin). Also synthesizes adenosylcobalamin 5'-phosphate from adenosylcobinamide-GDP and alpha-ribazole 5'-phosphate.</text>
</comment>